<gene>
    <name evidence="2" type="ORF">GCM10017567_83650</name>
</gene>
<accession>A0ABQ3KRG7</accession>
<dbReference type="Pfam" id="PF00296">
    <property type="entry name" value="Bac_luciferase"/>
    <property type="match status" value="1"/>
</dbReference>
<keyword evidence="3" id="KW-1185">Reference proteome</keyword>
<sequence>MKIGLGLPLHDPGVLLDWARRADTGPFASVGLGDRVVYDNPEPLVALAAVAGATSRIRLQTDVLLAPARETVLLAKQVATLDRVSGGRFTFGVGIGPRPDDFTATGQDYHRRGRRLDDQLARMREIWSAGLPAGIGPAPSRPAGPELLIGGFSPQAVARAARWGDGFISVSPADVTGMLFRAVEKSWEAAGRAGSPRLVTQVNAVLGPPDRIERGLASIAAYYRSLGPYAEKVLEDVLTTPEQLREAVTVHEGLGADEVVVYCWTTELDQLDRIADATG</sequence>
<comment type="caution">
    <text evidence="2">The sequence shown here is derived from an EMBL/GenBank/DDBJ whole genome shotgun (WGS) entry which is preliminary data.</text>
</comment>
<dbReference type="SUPFAM" id="SSF51679">
    <property type="entry name" value="Bacterial luciferase-like"/>
    <property type="match status" value="1"/>
</dbReference>
<name>A0ABQ3KRG7_9PSEU</name>
<evidence type="ECO:0000313" key="2">
    <source>
        <dbReference type="EMBL" id="GHG48314.1"/>
    </source>
</evidence>
<dbReference type="InterPro" id="IPR051260">
    <property type="entry name" value="Diverse_substr_monoxygenases"/>
</dbReference>
<dbReference type="EMBL" id="BNAW01000072">
    <property type="protein sequence ID" value="GHG48314.1"/>
    <property type="molecule type" value="Genomic_DNA"/>
</dbReference>
<dbReference type="RefSeq" id="WP_191316864.1">
    <property type="nucleotide sequence ID" value="NZ_BNAW01000072.1"/>
</dbReference>
<reference evidence="3" key="1">
    <citation type="journal article" date="2019" name="Int. J. Syst. Evol. Microbiol.">
        <title>The Global Catalogue of Microorganisms (GCM) 10K type strain sequencing project: providing services to taxonomists for standard genome sequencing and annotation.</title>
        <authorList>
            <consortium name="The Broad Institute Genomics Platform"/>
            <consortium name="The Broad Institute Genome Sequencing Center for Infectious Disease"/>
            <person name="Wu L."/>
            <person name="Ma J."/>
        </authorList>
    </citation>
    <scope>NUCLEOTIDE SEQUENCE [LARGE SCALE GENOMIC DNA]</scope>
    <source>
        <strain evidence="3">CGMCC 4.7680</strain>
    </source>
</reference>
<dbReference type="InterPro" id="IPR011251">
    <property type="entry name" value="Luciferase-like_dom"/>
</dbReference>
<dbReference type="PANTHER" id="PTHR30011:SF32">
    <property type="entry name" value="CONSERVED PROTEIN"/>
    <property type="match status" value="1"/>
</dbReference>
<proteinExistence type="predicted"/>
<dbReference type="Proteomes" id="UP000649955">
    <property type="component" value="Unassembled WGS sequence"/>
</dbReference>
<dbReference type="PANTHER" id="PTHR30011">
    <property type="entry name" value="ALKANESULFONATE MONOOXYGENASE-RELATED"/>
    <property type="match status" value="1"/>
</dbReference>
<organism evidence="2 3">
    <name type="scientific">Amycolatopsis bullii</name>
    <dbReference type="NCBI Taxonomy" id="941987"/>
    <lineage>
        <taxon>Bacteria</taxon>
        <taxon>Bacillati</taxon>
        <taxon>Actinomycetota</taxon>
        <taxon>Actinomycetes</taxon>
        <taxon>Pseudonocardiales</taxon>
        <taxon>Pseudonocardiaceae</taxon>
        <taxon>Amycolatopsis</taxon>
    </lineage>
</organism>
<evidence type="ECO:0000313" key="3">
    <source>
        <dbReference type="Proteomes" id="UP000649955"/>
    </source>
</evidence>
<protein>
    <submittedName>
        <fullName evidence="2">Luciferase</fullName>
    </submittedName>
</protein>
<evidence type="ECO:0000259" key="1">
    <source>
        <dbReference type="Pfam" id="PF00296"/>
    </source>
</evidence>
<dbReference type="Gene3D" id="3.20.20.30">
    <property type="entry name" value="Luciferase-like domain"/>
    <property type="match status" value="1"/>
</dbReference>
<feature type="domain" description="Luciferase-like" evidence="1">
    <location>
        <begin position="15"/>
        <end position="231"/>
    </location>
</feature>
<dbReference type="InterPro" id="IPR036661">
    <property type="entry name" value="Luciferase-like_sf"/>
</dbReference>